<proteinExistence type="predicted"/>
<sequence length="356" mass="39260">MEYRQLGRSGLKVSLHALGTMNFAGTGMFEKVGSLDNAEASRLVDVALEHGVNLIDTSNVYSTGRSETAVGEILKGRSSQILVGTKVRFTMGPGPNEVGLSRFHIIEQCEASLRRLQRDRIDIYYLHQWDGSTPVEETMEALDTLVKQGKVRYVACSNFSAWHIMKCLMASERHNLQRFVCQQIHYTVEAREAEYELIPLALDQGVAVQVWSPIAGGLLSGKFRRNAPPPDMSRHLNAWNEPPIRDENRLYDIIDALVTIGEARGVSAAQVALAWLAGRAGVANIIVGARTEAQLKDNLTAAALKLTAEERARIDAVSLLPLIYPYWHQNSTAASRLGAADLSLHAPHLARAKPRM</sequence>
<gene>
    <name evidence="3" type="ORF">DK847_16010</name>
</gene>
<dbReference type="PANTHER" id="PTHR43364:SF18">
    <property type="entry name" value="OXIDOREDUCTASE"/>
    <property type="match status" value="1"/>
</dbReference>
<evidence type="ECO:0000259" key="2">
    <source>
        <dbReference type="Pfam" id="PF00248"/>
    </source>
</evidence>
<dbReference type="PANTHER" id="PTHR43364">
    <property type="entry name" value="NADH-SPECIFIC METHYLGLYOXAL REDUCTASE-RELATED"/>
    <property type="match status" value="1"/>
</dbReference>
<name>A0A2W2BQR6_9HYPH</name>
<keyword evidence="4" id="KW-1185">Reference proteome</keyword>
<dbReference type="InterPro" id="IPR036812">
    <property type="entry name" value="NAD(P)_OxRdtase_dom_sf"/>
</dbReference>
<dbReference type="SUPFAM" id="SSF51430">
    <property type="entry name" value="NAD(P)-linked oxidoreductase"/>
    <property type="match status" value="1"/>
</dbReference>
<evidence type="ECO:0000256" key="1">
    <source>
        <dbReference type="ARBA" id="ARBA00023002"/>
    </source>
</evidence>
<dbReference type="Gene3D" id="3.20.20.100">
    <property type="entry name" value="NADP-dependent oxidoreductase domain"/>
    <property type="match status" value="1"/>
</dbReference>
<reference evidence="4" key="1">
    <citation type="submission" date="2018-06" db="EMBL/GenBank/DDBJ databases">
        <title>Aestuariibacter litoralis strain KCTC 52945T.</title>
        <authorList>
            <person name="Li X."/>
            <person name="Salam N."/>
            <person name="Li J.-L."/>
            <person name="Chen Y.-M."/>
            <person name="Yang Z.-W."/>
            <person name="Zhang L.-Y."/>
            <person name="Han M.-X."/>
            <person name="Xiao M."/>
            <person name="Li W.-J."/>
        </authorList>
    </citation>
    <scope>NUCLEOTIDE SEQUENCE [LARGE SCALE GENOMIC DNA]</scope>
    <source>
        <strain evidence="4">KCTC 52945</strain>
    </source>
</reference>
<dbReference type="GO" id="GO:0005829">
    <property type="term" value="C:cytosol"/>
    <property type="evidence" value="ECO:0007669"/>
    <property type="project" value="TreeGrafter"/>
</dbReference>
<dbReference type="EMBL" id="QKVK01000008">
    <property type="protein sequence ID" value="PZF75736.1"/>
    <property type="molecule type" value="Genomic_DNA"/>
</dbReference>
<dbReference type="Pfam" id="PF00248">
    <property type="entry name" value="Aldo_ket_red"/>
    <property type="match status" value="1"/>
</dbReference>
<protein>
    <submittedName>
        <fullName evidence="3">Aldo/keto reductase</fullName>
    </submittedName>
</protein>
<comment type="caution">
    <text evidence="3">The sequence shown here is derived from an EMBL/GenBank/DDBJ whole genome shotgun (WGS) entry which is preliminary data.</text>
</comment>
<evidence type="ECO:0000313" key="4">
    <source>
        <dbReference type="Proteomes" id="UP000248795"/>
    </source>
</evidence>
<dbReference type="RefSeq" id="WP_111199543.1">
    <property type="nucleotide sequence ID" value="NZ_QKVK01000008.1"/>
</dbReference>
<accession>A0A2W2BQR6</accession>
<dbReference type="PRINTS" id="PR00069">
    <property type="entry name" value="ALDKETRDTASE"/>
</dbReference>
<dbReference type="GO" id="GO:0016491">
    <property type="term" value="F:oxidoreductase activity"/>
    <property type="evidence" value="ECO:0007669"/>
    <property type="project" value="UniProtKB-KW"/>
</dbReference>
<dbReference type="InterPro" id="IPR020471">
    <property type="entry name" value="AKR"/>
</dbReference>
<keyword evidence="1" id="KW-0560">Oxidoreductase</keyword>
<dbReference type="InterPro" id="IPR050523">
    <property type="entry name" value="AKR_Detox_Biosynth"/>
</dbReference>
<feature type="domain" description="NADP-dependent oxidoreductase" evidence="2">
    <location>
        <begin position="18"/>
        <end position="317"/>
    </location>
</feature>
<dbReference type="FunFam" id="3.20.20.100:FF:000004">
    <property type="entry name" value="Oxidoreductase, aldo/keto reductase"/>
    <property type="match status" value="1"/>
</dbReference>
<dbReference type="Proteomes" id="UP000248795">
    <property type="component" value="Unassembled WGS sequence"/>
</dbReference>
<evidence type="ECO:0000313" key="3">
    <source>
        <dbReference type="EMBL" id="PZF75736.1"/>
    </source>
</evidence>
<dbReference type="InterPro" id="IPR023210">
    <property type="entry name" value="NADP_OxRdtase_dom"/>
</dbReference>
<organism evidence="3 4">
    <name type="scientific">Aestuariivirga litoralis</name>
    <dbReference type="NCBI Taxonomy" id="2650924"/>
    <lineage>
        <taxon>Bacteria</taxon>
        <taxon>Pseudomonadati</taxon>
        <taxon>Pseudomonadota</taxon>
        <taxon>Alphaproteobacteria</taxon>
        <taxon>Hyphomicrobiales</taxon>
        <taxon>Aestuariivirgaceae</taxon>
        <taxon>Aestuariivirga</taxon>
    </lineage>
</organism>
<dbReference type="CDD" id="cd19091">
    <property type="entry name" value="AKR_PsAKR"/>
    <property type="match status" value="1"/>
</dbReference>
<dbReference type="AlphaFoldDB" id="A0A2W2BQR6"/>